<dbReference type="GO" id="GO:0003676">
    <property type="term" value="F:nucleic acid binding"/>
    <property type="evidence" value="ECO:0007669"/>
    <property type="project" value="InterPro"/>
</dbReference>
<feature type="compositionally biased region" description="Low complexity" evidence="2">
    <location>
        <begin position="160"/>
        <end position="171"/>
    </location>
</feature>
<keyword evidence="3" id="KW-0472">Membrane</keyword>
<keyword evidence="1" id="KW-0863">Zinc-finger</keyword>
<dbReference type="GO" id="GO:0008270">
    <property type="term" value="F:zinc ion binding"/>
    <property type="evidence" value="ECO:0007669"/>
    <property type="project" value="UniProtKB-KW"/>
</dbReference>
<accession>A0A6F9DA60</accession>
<feature type="transmembrane region" description="Helical" evidence="3">
    <location>
        <begin position="420"/>
        <end position="439"/>
    </location>
</feature>
<feature type="region of interest" description="Disordered" evidence="2">
    <location>
        <begin position="156"/>
        <end position="253"/>
    </location>
</feature>
<gene>
    <name evidence="5" type="primary">Ddx41-001</name>
</gene>
<feature type="domain" description="CCHC-type" evidence="4">
    <location>
        <begin position="136"/>
        <end position="149"/>
    </location>
</feature>
<organism evidence="5">
    <name type="scientific">Phallusia mammillata</name>
    <dbReference type="NCBI Taxonomy" id="59560"/>
    <lineage>
        <taxon>Eukaryota</taxon>
        <taxon>Metazoa</taxon>
        <taxon>Chordata</taxon>
        <taxon>Tunicata</taxon>
        <taxon>Ascidiacea</taxon>
        <taxon>Phlebobranchia</taxon>
        <taxon>Ascidiidae</taxon>
        <taxon>Phallusia</taxon>
    </lineage>
</organism>
<evidence type="ECO:0000256" key="1">
    <source>
        <dbReference type="PROSITE-ProRule" id="PRU00047"/>
    </source>
</evidence>
<protein>
    <submittedName>
        <fullName evidence="5">Gag-like protein</fullName>
    </submittedName>
</protein>
<dbReference type="EMBL" id="LR784430">
    <property type="protein sequence ID" value="CAB3237043.1"/>
    <property type="molecule type" value="mRNA"/>
</dbReference>
<feature type="compositionally biased region" description="Basic and acidic residues" evidence="2">
    <location>
        <begin position="172"/>
        <end position="201"/>
    </location>
</feature>
<keyword evidence="3" id="KW-0812">Transmembrane</keyword>
<dbReference type="PROSITE" id="PS50158">
    <property type="entry name" value="ZF_CCHC"/>
    <property type="match status" value="1"/>
</dbReference>
<evidence type="ECO:0000313" key="5">
    <source>
        <dbReference type="EMBL" id="CAB3237043.1"/>
    </source>
</evidence>
<evidence type="ECO:0000256" key="2">
    <source>
        <dbReference type="SAM" id="MobiDB-lite"/>
    </source>
</evidence>
<dbReference type="InterPro" id="IPR001878">
    <property type="entry name" value="Znf_CCHC"/>
</dbReference>
<sequence length="444" mass="50502">MKEINFSLTKIVGIAEMKGTLVDVTCTTRENVVELNKRLMEVTYVQNSRLYESDVINIGIGWVPIPFPNELIVKNLEEQYGAVKKITHRKDKEGLFSGMRIATMNKVDLEKHPIPSYIRVMGNEFYVTYNGQIITCKYCGEKGHKQSNCLKRQEDFPHLQNTQNQQRTSTTSRDKETRSSTEARSKPDKETGSRVKLRTDPDNLVASQLESGGDTALEGALDNEENTDLKTATTVQAGSRKRPRNSPTEFPESKSRSLCDFTILVACPQCNTGSLIDPDSTLFFCCKCKEEYKVVKACCDEGELFLITIRQTEAKCPKCRAQMKIMPCCDELQPEFRLETNLYECIQCKRYAIACTCDTINPLPKIAMSKECSNPACKKKLIHCSCGKKSSEEVEPSRPYNCNCGLEYEWDIKPGVQNTNIPFCISISFFCLFIFHVYFKYRFI</sequence>
<proteinExistence type="evidence at transcript level"/>
<evidence type="ECO:0000259" key="4">
    <source>
        <dbReference type="PROSITE" id="PS50158"/>
    </source>
</evidence>
<name>A0A6F9DA60_9ASCI</name>
<reference evidence="5" key="1">
    <citation type="submission" date="2020-04" db="EMBL/GenBank/DDBJ databases">
        <authorList>
            <person name="Neveu A P."/>
        </authorList>
    </citation>
    <scope>NUCLEOTIDE SEQUENCE</scope>
    <source>
        <tissue evidence="5">Whole embryo</tissue>
    </source>
</reference>
<dbReference type="AlphaFoldDB" id="A0A6F9DA60"/>
<keyword evidence="3" id="KW-1133">Transmembrane helix</keyword>
<keyword evidence="1" id="KW-0479">Metal-binding</keyword>
<evidence type="ECO:0000256" key="3">
    <source>
        <dbReference type="SAM" id="Phobius"/>
    </source>
</evidence>
<keyword evidence="1" id="KW-0862">Zinc</keyword>